<dbReference type="InterPro" id="IPR014507">
    <property type="entry name" value="Baseplate_assembly_J_pred"/>
</dbReference>
<accession>A0ABY7TVZ2</accession>
<dbReference type="Proteomes" id="UP001218231">
    <property type="component" value="Chromosome"/>
</dbReference>
<evidence type="ECO:0000259" key="1">
    <source>
        <dbReference type="Pfam" id="PF26078"/>
    </source>
</evidence>
<protein>
    <submittedName>
        <fullName evidence="3">Baseplate J/gp47 family protein</fullName>
    </submittedName>
</protein>
<dbReference type="RefSeq" id="WP_273616740.1">
    <property type="nucleotide sequence ID" value="NZ_CP103868.1"/>
</dbReference>
<name>A0ABY7TVZ2_9SPHN</name>
<feature type="domain" description="Baseplate J-like C-terminal" evidence="2">
    <location>
        <begin position="195"/>
        <end position="265"/>
    </location>
</feature>
<dbReference type="PIRSF" id="PIRSF020481">
    <property type="entry name" value="BAP"/>
    <property type="match status" value="1"/>
</dbReference>
<evidence type="ECO:0000313" key="4">
    <source>
        <dbReference type="Proteomes" id="UP001218231"/>
    </source>
</evidence>
<dbReference type="EMBL" id="CP117417">
    <property type="protein sequence ID" value="WCT76289.1"/>
    <property type="molecule type" value="Genomic_DNA"/>
</dbReference>
<keyword evidence="4" id="KW-1185">Reference proteome</keyword>
<proteinExistence type="predicted"/>
<feature type="domain" description="Baseplate J-like central" evidence="1">
    <location>
        <begin position="119"/>
        <end position="188"/>
    </location>
</feature>
<dbReference type="Pfam" id="PF26078">
    <property type="entry name" value="Baseplate_J_M"/>
    <property type="match status" value="1"/>
</dbReference>
<dbReference type="PANTHER" id="PTHR35862:SF1">
    <property type="entry name" value="FELS-2 PROPHAGE PROTEIN"/>
    <property type="match status" value="1"/>
</dbReference>
<dbReference type="InterPro" id="IPR058531">
    <property type="entry name" value="Baseplate_J_M"/>
</dbReference>
<sequence>MATSTSVIDLSQLPAPTVVEALDYETIRAALIADVQTDLPTWDATVESDPAVKVLEVAAYRELLIRQQFNERAKQVMLAYAKDSNLDHLGALLGVERLDGEDDTALLYRIQLAPDAFSVAGPESAYEYLALSADSTIADASVTSPNPGVVLVSLLSKFGDGTATADQIAHVEAALAGARPLTDQVIVQSATITPYTITAALTLFDGPDGDVVLSNALAGAQGYVAAARRIGRDINRANIFAAIAVAGVSNVALDGPAADMPMDDTHCGHCLAINLTVAGRGE</sequence>
<organism evidence="3 4">
    <name type="scientific">Novosphingobium humi</name>
    <dbReference type="NCBI Taxonomy" id="2282397"/>
    <lineage>
        <taxon>Bacteria</taxon>
        <taxon>Pseudomonadati</taxon>
        <taxon>Pseudomonadota</taxon>
        <taxon>Alphaproteobacteria</taxon>
        <taxon>Sphingomonadales</taxon>
        <taxon>Sphingomonadaceae</taxon>
        <taxon>Novosphingobium</taxon>
    </lineage>
</organism>
<evidence type="ECO:0000259" key="2">
    <source>
        <dbReference type="Pfam" id="PF26079"/>
    </source>
</evidence>
<evidence type="ECO:0000313" key="3">
    <source>
        <dbReference type="EMBL" id="WCT76289.1"/>
    </source>
</evidence>
<gene>
    <name evidence="3" type="ORF">PQ457_10035</name>
</gene>
<dbReference type="InterPro" id="IPR058530">
    <property type="entry name" value="Baseplate_J-like_C"/>
</dbReference>
<dbReference type="Pfam" id="PF26079">
    <property type="entry name" value="Baseplate_J_C"/>
    <property type="match status" value="1"/>
</dbReference>
<reference evidence="3 4" key="1">
    <citation type="submission" date="2023-02" db="EMBL/GenBank/DDBJ databases">
        <title>Genome sequence of Novosphingobium humi KACC 19094.</title>
        <authorList>
            <person name="Kim S."/>
            <person name="Heo J."/>
            <person name="Kwon S.-W."/>
        </authorList>
    </citation>
    <scope>NUCLEOTIDE SEQUENCE [LARGE SCALE GENOMIC DNA]</scope>
    <source>
        <strain evidence="3 4">KACC 19094</strain>
    </source>
</reference>
<dbReference type="PANTHER" id="PTHR35862">
    <property type="entry name" value="FELS-2 PROPHAGE PROTEIN"/>
    <property type="match status" value="1"/>
</dbReference>
<dbReference type="InterPro" id="IPR052726">
    <property type="entry name" value="Phage_Baseplate_Hub"/>
</dbReference>